<dbReference type="Proteomes" id="UP000278006">
    <property type="component" value="Unassembled WGS sequence"/>
</dbReference>
<gene>
    <name evidence="2" type="ORF">D8I35_03185</name>
</gene>
<feature type="transmembrane region" description="Helical" evidence="1">
    <location>
        <begin position="231"/>
        <end position="251"/>
    </location>
</feature>
<feature type="transmembrane region" description="Helical" evidence="1">
    <location>
        <begin position="157"/>
        <end position="180"/>
    </location>
</feature>
<organism evidence="2 3">
    <name type="scientific">Corticibacter populi</name>
    <dbReference type="NCBI Taxonomy" id="1550736"/>
    <lineage>
        <taxon>Bacteria</taxon>
        <taxon>Pseudomonadati</taxon>
        <taxon>Pseudomonadota</taxon>
        <taxon>Betaproteobacteria</taxon>
        <taxon>Burkholderiales</taxon>
        <taxon>Comamonadaceae</taxon>
        <taxon>Corticibacter</taxon>
    </lineage>
</organism>
<evidence type="ECO:0000313" key="2">
    <source>
        <dbReference type="EMBL" id="RMX08853.1"/>
    </source>
</evidence>
<dbReference type="InterPro" id="IPR022266">
    <property type="entry name" value="DtrJ-like"/>
</dbReference>
<accession>A0A3M6R0Z7</accession>
<sequence>MAAAQSRPIQPQSRGPISIVLEIAMGLVFMSLFSIFVGTIIEIAGSYTFWKAEGLGHAQRIVQQDLHYIEQAPRSILVRDTVSFSKRLIERVRFPYERLGILRWYQSSHSTTGVGDLLQGQSSGTRQVRAGVDRASATASRMFAHIAVTSMYVAQDVFLRLAIAVFALPAFALACLVGVVDGMVKRDLRRWQGGRESSFVYHHAKRYTKWALTAGFGFYLTWPFGGINPTWMVLIFTVLVAFTLSVTVASFKKYV</sequence>
<proteinExistence type="predicted"/>
<comment type="caution">
    <text evidence="2">The sequence shown here is derived from an EMBL/GenBank/DDBJ whole genome shotgun (WGS) entry which is preliminary data.</text>
</comment>
<dbReference type="AlphaFoldDB" id="A0A3M6R0Z7"/>
<feature type="transmembrane region" description="Helical" evidence="1">
    <location>
        <begin position="20"/>
        <end position="41"/>
    </location>
</feature>
<keyword evidence="1" id="KW-1133">Transmembrane helix</keyword>
<keyword evidence="1" id="KW-0812">Transmembrane</keyword>
<dbReference type="OrthoDB" id="8443503at2"/>
<dbReference type="Pfam" id="PF14348">
    <property type="entry name" value="DtrJ-like"/>
    <property type="match status" value="1"/>
</dbReference>
<feature type="transmembrane region" description="Helical" evidence="1">
    <location>
        <begin position="207"/>
        <end position="225"/>
    </location>
</feature>
<dbReference type="NCBIfam" id="TIGR03747">
    <property type="entry name" value="conj_TIGR03747"/>
    <property type="match status" value="1"/>
</dbReference>
<keyword evidence="1" id="KW-0472">Membrane</keyword>
<evidence type="ECO:0000313" key="3">
    <source>
        <dbReference type="Proteomes" id="UP000278006"/>
    </source>
</evidence>
<name>A0A3M6R0Z7_9BURK</name>
<dbReference type="EMBL" id="RDQO01000001">
    <property type="protein sequence ID" value="RMX08853.1"/>
    <property type="molecule type" value="Genomic_DNA"/>
</dbReference>
<protein>
    <submittedName>
        <fullName evidence="2">TIGR03747 family integrating conjugative element membrane protein</fullName>
    </submittedName>
</protein>
<keyword evidence="3" id="KW-1185">Reference proteome</keyword>
<evidence type="ECO:0000256" key="1">
    <source>
        <dbReference type="SAM" id="Phobius"/>
    </source>
</evidence>
<reference evidence="2 3" key="1">
    <citation type="submission" date="2018-10" db="EMBL/GenBank/DDBJ databases">
        <title>Draft genome of Cortibacter populi DSM10536.</title>
        <authorList>
            <person name="Bernier A.-M."/>
            <person name="Bernard K."/>
        </authorList>
    </citation>
    <scope>NUCLEOTIDE SEQUENCE [LARGE SCALE GENOMIC DNA]</scope>
    <source>
        <strain evidence="2 3">DSM 105136</strain>
    </source>
</reference>